<dbReference type="InterPro" id="IPR027543">
    <property type="entry name" value="Lon_bac"/>
</dbReference>
<dbReference type="Gene3D" id="3.30.230.10">
    <property type="match status" value="1"/>
</dbReference>
<dbReference type="PANTHER" id="PTHR10046">
    <property type="entry name" value="ATP DEPENDENT LON PROTEASE FAMILY MEMBER"/>
    <property type="match status" value="1"/>
</dbReference>
<dbReference type="Gene3D" id="1.20.5.5270">
    <property type="match status" value="1"/>
</dbReference>
<evidence type="ECO:0000256" key="6">
    <source>
        <dbReference type="ARBA" id="ARBA00022825"/>
    </source>
</evidence>
<evidence type="ECO:0000256" key="10">
    <source>
        <dbReference type="PIRNR" id="PIRNR001174"/>
    </source>
</evidence>
<keyword evidence="4 9" id="KW-0547">Nucleotide-binding</keyword>
<dbReference type="Gene3D" id="2.30.130.40">
    <property type="entry name" value="LON domain-like"/>
    <property type="match status" value="1"/>
</dbReference>
<dbReference type="InterPro" id="IPR003593">
    <property type="entry name" value="AAA+_ATPase"/>
</dbReference>
<evidence type="ECO:0000256" key="13">
    <source>
        <dbReference type="PROSITE-ProRule" id="PRU01122"/>
    </source>
</evidence>
<evidence type="ECO:0000256" key="14">
    <source>
        <dbReference type="RuleBase" id="RU000591"/>
    </source>
</evidence>
<accession>A0A1G5JNW7</accession>
<dbReference type="GO" id="GO:0005737">
    <property type="term" value="C:cytoplasm"/>
    <property type="evidence" value="ECO:0007669"/>
    <property type="project" value="UniProtKB-SubCell"/>
</dbReference>
<name>A0A1G5JNW7_9BACT</name>
<evidence type="ECO:0000256" key="9">
    <source>
        <dbReference type="HAMAP-Rule" id="MF_01973"/>
    </source>
</evidence>
<reference evidence="18 19" key="1">
    <citation type="submission" date="2016-10" db="EMBL/GenBank/DDBJ databases">
        <authorList>
            <person name="de Groot N.N."/>
        </authorList>
    </citation>
    <scope>NUCLEOTIDE SEQUENCE [LARGE SCALE GENOMIC DNA]</scope>
    <source>
        <strain evidence="18 19">AA1</strain>
    </source>
</reference>
<dbReference type="InterPro" id="IPR027065">
    <property type="entry name" value="Lon_Prtase"/>
</dbReference>
<dbReference type="AlphaFoldDB" id="A0A1G5JNW7"/>
<comment type="similarity">
    <text evidence="9 10 13 14">Belongs to the peptidase S16 family.</text>
</comment>
<dbReference type="Gene3D" id="1.10.8.60">
    <property type="match status" value="1"/>
</dbReference>
<dbReference type="PROSITE" id="PS51786">
    <property type="entry name" value="LON_PROTEOLYTIC"/>
    <property type="match status" value="1"/>
</dbReference>
<feature type="compositionally biased region" description="Basic and acidic residues" evidence="15">
    <location>
        <begin position="799"/>
        <end position="809"/>
    </location>
</feature>
<keyword evidence="2 9" id="KW-0963">Cytoplasm</keyword>
<dbReference type="GO" id="GO:0004176">
    <property type="term" value="F:ATP-dependent peptidase activity"/>
    <property type="evidence" value="ECO:0007669"/>
    <property type="project" value="UniProtKB-UniRule"/>
</dbReference>
<evidence type="ECO:0000259" key="16">
    <source>
        <dbReference type="PROSITE" id="PS51786"/>
    </source>
</evidence>
<keyword evidence="19" id="KW-1185">Reference proteome</keyword>
<comment type="induction">
    <text evidence="9">By heat shock.</text>
</comment>
<feature type="region of interest" description="Disordered" evidence="15">
    <location>
        <begin position="787"/>
        <end position="821"/>
    </location>
</feature>
<dbReference type="Pfam" id="PF00004">
    <property type="entry name" value="AAA"/>
    <property type="match status" value="1"/>
</dbReference>
<feature type="active site" evidence="9 11">
    <location>
        <position position="689"/>
    </location>
</feature>
<keyword evidence="3 9" id="KW-0645">Protease</keyword>
<dbReference type="InterPro" id="IPR020568">
    <property type="entry name" value="Ribosomal_Su5_D2-typ_SF"/>
</dbReference>
<dbReference type="SMART" id="SM00382">
    <property type="entry name" value="AAA"/>
    <property type="match status" value="1"/>
</dbReference>
<dbReference type="PROSITE" id="PS01046">
    <property type="entry name" value="LON_SER"/>
    <property type="match status" value="1"/>
</dbReference>
<dbReference type="GO" id="GO:0005524">
    <property type="term" value="F:ATP binding"/>
    <property type="evidence" value="ECO:0007669"/>
    <property type="project" value="UniProtKB-UniRule"/>
</dbReference>
<dbReference type="SUPFAM" id="SSF52540">
    <property type="entry name" value="P-loop containing nucleoside triphosphate hydrolases"/>
    <property type="match status" value="1"/>
</dbReference>
<keyword evidence="6 9" id="KW-0720">Serine protease</keyword>
<dbReference type="PIRSF" id="PIRSF001174">
    <property type="entry name" value="Lon_proteas"/>
    <property type="match status" value="1"/>
</dbReference>
<proteinExistence type="evidence at transcript level"/>
<dbReference type="NCBIfam" id="TIGR00763">
    <property type="entry name" value="lon"/>
    <property type="match status" value="1"/>
</dbReference>
<dbReference type="InterPro" id="IPR014721">
    <property type="entry name" value="Ribsml_uS5_D2-typ_fold_subgr"/>
</dbReference>
<evidence type="ECO:0000256" key="3">
    <source>
        <dbReference type="ARBA" id="ARBA00022670"/>
    </source>
</evidence>
<keyword evidence="7 9" id="KW-0067">ATP-binding</keyword>
<dbReference type="SUPFAM" id="SSF88697">
    <property type="entry name" value="PUA domain-like"/>
    <property type="match status" value="1"/>
</dbReference>
<dbReference type="InterPro" id="IPR008268">
    <property type="entry name" value="Peptidase_S16_AS"/>
</dbReference>
<gene>
    <name evidence="9" type="primary">lon</name>
    <name evidence="18" type="ORF">SAMN05216233_13714</name>
</gene>
<dbReference type="InterPro" id="IPR003111">
    <property type="entry name" value="Lon_prtase_N"/>
</dbReference>
<evidence type="ECO:0000256" key="7">
    <source>
        <dbReference type="ARBA" id="ARBA00022840"/>
    </source>
</evidence>
<dbReference type="SMART" id="SM00464">
    <property type="entry name" value="LON"/>
    <property type="match status" value="1"/>
</dbReference>
<dbReference type="InterPro" id="IPR027417">
    <property type="entry name" value="P-loop_NTPase"/>
</dbReference>
<dbReference type="Pfam" id="PF05362">
    <property type="entry name" value="Lon_C"/>
    <property type="match status" value="1"/>
</dbReference>
<evidence type="ECO:0000256" key="5">
    <source>
        <dbReference type="ARBA" id="ARBA00022801"/>
    </source>
</evidence>
<comment type="subunit">
    <text evidence="9 10">Homohexamer. Organized in a ring with a central cavity.</text>
</comment>
<comment type="function">
    <text evidence="9">ATP-dependent serine protease that mediates the selective degradation of mutant and abnormal proteins as well as certain short-lived regulatory proteins. Required for cellular homeostasis and for survival from DNA damage and developmental changes induced by stress. Degrades polypeptides processively to yield small peptide fragments that are 5 to 10 amino acids long. Binds to DNA in a double-stranded, site-specific manner.</text>
</comment>
<dbReference type="Gene3D" id="1.20.58.1480">
    <property type="match status" value="1"/>
</dbReference>
<evidence type="ECO:0000313" key="18">
    <source>
        <dbReference type="EMBL" id="SCY90112.1"/>
    </source>
</evidence>
<dbReference type="FunFam" id="3.40.50.300:FF:000382">
    <property type="entry name" value="Lon protease homolog 2, peroxisomal"/>
    <property type="match status" value="1"/>
</dbReference>
<evidence type="ECO:0000259" key="17">
    <source>
        <dbReference type="PROSITE" id="PS51787"/>
    </source>
</evidence>
<evidence type="ECO:0000256" key="12">
    <source>
        <dbReference type="PIRSR" id="PIRSR001174-2"/>
    </source>
</evidence>
<dbReference type="InterPro" id="IPR046336">
    <property type="entry name" value="Lon_prtase_N_sf"/>
</dbReference>
<dbReference type="InterPro" id="IPR003959">
    <property type="entry name" value="ATPase_AAA_core"/>
</dbReference>
<keyword evidence="5 9" id="KW-0378">Hydrolase</keyword>
<dbReference type="EC" id="3.4.21.53" evidence="9 10"/>
<comment type="subcellular location">
    <subcellularLocation>
        <location evidence="1 9 10">Cytoplasm</location>
    </subcellularLocation>
</comment>
<feature type="binding site" evidence="9 12">
    <location>
        <begin position="366"/>
        <end position="373"/>
    </location>
    <ligand>
        <name>ATP</name>
        <dbReference type="ChEBI" id="CHEBI:30616"/>
    </ligand>
</feature>
<dbReference type="PRINTS" id="PR00830">
    <property type="entry name" value="ENDOLAPTASE"/>
</dbReference>
<keyword evidence="8 9" id="KW-0346">Stress response</keyword>
<dbReference type="Pfam" id="PF02190">
    <property type="entry name" value="LON_substr_bdg"/>
    <property type="match status" value="1"/>
</dbReference>
<dbReference type="FunFam" id="1.20.5.5270:FF:000002">
    <property type="entry name" value="Lon protease homolog"/>
    <property type="match status" value="1"/>
</dbReference>
<dbReference type="Pfam" id="PF22667">
    <property type="entry name" value="Lon_lid"/>
    <property type="match status" value="1"/>
</dbReference>
<organism evidence="18 19">
    <name type="scientific">Desulfoluna spongiiphila</name>
    <dbReference type="NCBI Taxonomy" id="419481"/>
    <lineage>
        <taxon>Bacteria</taxon>
        <taxon>Pseudomonadati</taxon>
        <taxon>Thermodesulfobacteriota</taxon>
        <taxon>Desulfobacteria</taxon>
        <taxon>Desulfobacterales</taxon>
        <taxon>Desulfolunaceae</taxon>
        <taxon>Desulfoluna</taxon>
    </lineage>
</organism>
<dbReference type="GO" id="GO:0004252">
    <property type="term" value="F:serine-type endopeptidase activity"/>
    <property type="evidence" value="ECO:0007669"/>
    <property type="project" value="UniProtKB-UniRule"/>
</dbReference>
<dbReference type="GO" id="GO:0016887">
    <property type="term" value="F:ATP hydrolysis activity"/>
    <property type="evidence" value="ECO:0007669"/>
    <property type="project" value="UniProtKB-UniRule"/>
</dbReference>
<dbReference type="CDD" id="cd19500">
    <property type="entry name" value="RecA-like_Lon"/>
    <property type="match status" value="1"/>
</dbReference>
<evidence type="ECO:0000256" key="11">
    <source>
        <dbReference type="PIRSR" id="PIRSR001174-1"/>
    </source>
</evidence>
<sequence length="821" mass="90333">MTMNELSSGTLAPEEIPDELSILPVYDVSLFPKMVLPLQATEGAASDLVEDAMQGNRIIGLLLSKKESPEGRHEPSELHSVGTVAMILKMAREEDGKIQMMVQGMGRFGTRAYVQEQPFLRAGVELIPDTGMAEKEAGAMAANLLAQYQKVVKLTPSLPQELGEMARSIPDPGTLADMITSTINVSLEEKQAVLELARVKDRLKKVTELVNYQLEILEIGSRIQTQVKEDMSNKQKEFYLRQQIKAMQEELGEEGENAAEVSEYRARIEAANMPEEAKKEAERELLRLARMHPSSSEYTVAITYLEWVTSLPWQKETADNLDIVRAKKVLDDDHFGLTKPKKRIIEYLAVRKLTQASKGPILCFAGPPGTGKTSLGRSVARAMGREFIRIAVGGIRDEAEIRGHRRTYVGALPGRIIQGLRRVGSRNPVVVLDEVDKIGSSFQGDPSSALLEVLDPEQNNTFTDHYLDVAFDLSHVMFITTANVLHTVPPALLDRMEVLELPGYTDDEKIKIANRYLIPKQRRAHGLSSGNFSLTKGAVKKIISGYTREAGLRNLEREVAGVCRGVATLIAQEEAEKVAVNVVTVPKFLGPEKYSHDVNDRISVPGVVMGLAWTPAGGEILYIEVTAMKGNKGLNLTGQMGSVMKESVSTALSFVRSNSRGLGIDDEVFKGIDLHVHVPAGAIPKDGPSAGVAMMTALVSLLINRVVRKNLAMTGEITLRGKVLPVGGVKEKVLAAHRVGVKTVILPHQNEKDLAELPKKVLKALTIHLVSDMVEVLELSIDRRSAEERRAAQKRVSRDRRYTEGDRRRPAMATPMRGKKS</sequence>
<dbReference type="GO" id="GO:0043565">
    <property type="term" value="F:sequence-specific DNA binding"/>
    <property type="evidence" value="ECO:0007669"/>
    <property type="project" value="UniProtKB-UniRule"/>
</dbReference>
<dbReference type="STRING" id="419481.SAMN05216233_13714"/>
<feature type="domain" description="Lon proteolytic" evidence="16">
    <location>
        <begin position="602"/>
        <end position="783"/>
    </location>
</feature>
<dbReference type="InterPro" id="IPR008269">
    <property type="entry name" value="Lon_proteolytic"/>
</dbReference>
<evidence type="ECO:0000256" key="15">
    <source>
        <dbReference type="SAM" id="MobiDB-lite"/>
    </source>
</evidence>
<evidence type="ECO:0000313" key="19">
    <source>
        <dbReference type="Proteomes" id="UP000198870"/>
    </source>
</evidence>
<dbReference type="EMBL" id="FMUX01000037">
    <property type="protein sequence ID" value="SCY90112.1"/>
    <property type="molecule type" value="Genomic_DNA"/>
</dbReference>
<evidence type="ECO:0000256" key="4">
    <source>
        <dbReference type="ARBA" id="ARBA00022741"/>
    </source>
</evidence>
<comment type="catalytic activity">
    <reaction evidence="9 10 13">
        <text>Hydrolysis of proteins in presence of ATP.</text>
        <dbReference type="EC" id="3.4.21.53"/>
    </reaction>
</comment>
<dbReference type="GO" id="GO:0006515">
    <property type="term" value="P:protein quality control for misfolded or incompletely synthesized proteins"/>
    <property type="evidence" value="ECO:0007669"/>
    <property type="project" value="UniProtKB-UniRule"/>
</dbReference>
<dbReference type="InterPro" id="IPR004815">
    <property type="entry name" value="Lon_bac/euk-typ"/>
</dbReference>
<dbReference type="PROSITE" id="PS51787">
    <property type="entry name" value="LON_N"/>
    <property type="match status" value="1"/>
</dbReference>
<dbReference type="HAMAP" id="MF_01973">
    <property type="entry name" value="lon_bact"/>
    <property type="match status" value="1"/>
</dbReference>
<dbReference type="SUPFAM" id="SSF54211">
    <property type="entry name" value="Ribosomal protein S5 domain 2-like"/>
    <property type="match status" value="1"/>
</dbReference>
<evidence type="ECO:0000256" key="8">
    <source>
        <dbReference type="ARBA" id="ARBA00023016"/>
    </source>
</evidence>
<feature type="active site" evidence="9 11">
    <location>
        <position position="732"/>
    </location>
</feature>
<evidence type="ECO:0000256" key="1">
    <source>
        <dbReference type="ARBA" id="ARBA00004496"/>
    </source>
</evidence>
<feature type="domain" description="Lon N-terminal" evidence="17">
    <location>
        <begin position="20"/>
        <end position="214"/>
    </location>
</feature>
<evidence type="ECO:0000256" key="2">
    <source>
        <dbReference type="ARBA" id="ARBA00022490"/>
    </source>
</evidence>
<dbReference type="Proteomes" id="UP000198870">
    <property type="component" value="Unassembled WGS sequence"/>
</dbReference>
<dbReference type="GO" id="GO:0034605">
    <property type="term" value="P:cellular response to heat"/>
    <property type="evidence" value="ECO:0007669"/>
    <property type="project" value="UniProtKB-UniRule"/>
</dbReference>
<protein>
    <recommendedName>
        <fullName evidence="9 10">Lon protease</fullName>
        <ecNumber evidence="9 10">3.4.21.53</ecNumber>
    </recommendedName>
    <alternativeName>
        <fullName evidence="9">ATP-dependent protease La</fullName>
    </alternativeName>
</protein>
<dbReference type="InterPro" id="IPR015947">
    <property type="entry name" value="PUA-like_sf"/>
</dbReference>
<dbReference type="Gene3D" id="3.40.50.300">
    <property type="entry name" value="P-loop containing nucleotide triphosphate hydrolases"/>
    <property type="match status" value="1"/>
</dbReference>
<dbReference type="RefSeq" id="WP_319016589.1">
    <property type="nucleotide sequence ID" value="NZ_FMUX01000037.1"/>
</dbReference>
<dbReference type="InterPro" id="IPR054594">
    <property type="entry name" value="Lon_lid"/>
</dbReference>